<dbReference type="InterPro" id="IPR021731">
    <property type="entry name" value="AMIN_dom"/>
</dbReference>
<organism evidence="6 7">
    <name type="scientific">Candidatus Manganitrophus noduliformans</name>
    <dbReference type="NCBI Taxonomy" id="2606439"/>
    <lineage>
        <taxon>Bacteria</taxon>
        <taxon>Pseudomonadati</taxon>
        <taxon>Nitrospirota</taxon>
        <taxon>Nitrospiria</taxon>
        <taxon>Candidatus Troglogloeales</taxon>
        <taxon>Candidatus Manganitrophaceae</taxon>
        <taxon>Candidatus Manganitrophus</taxon>
    </lineage>
</organism>
<gene>
    <name evidence="6" type="ORF">MNODULE_10240</name>
</gene>
<dbReference type="Gene3D" id="2.60.40.3500">
    <property type="match status" value="1"/>
</dbReference>
<feature type="domain" description="MurNAc-LAA" evidence="5">
    <location>
        <begin position="350"/>
        <end position="501"/>
    </location>
</feature>
<keyword evidence="7" id="KW-1185">Reference proteome</keyword>
<evidence type="ECO:0000313" key="6">
    <source>
        <dbReference type="EMBL" id="NKE71114.1"/>
    </source>
</evidence>
<evidence type="ECO:0000256" key="2">
    <source>
        <dbReference type="ARBA" id="ARBA00011901"/>
    </source>
</evidence>
<dbReference type="GO" id="GO:0008745">
    <property type="term" value="F:N-acetylmuramoyl-L-alanine amidase activity"/>
    <property type="evidence" value="ECO:0007669"/>
    <property type="project" value="UniProtKB-EC"/>
</dbReference>
<evidence type="ECO:0000256" key="3">
    <source>
        <dbReference type="ARBA" id="ARBA00022801"/>
    </source>
</evidence>
<keyword evidence="4" id="KW-0732">Signal</keyword>
<dbReference type="Proteomes" id="UP000534783">
    <property type="component" value="Unassembled WGS sequence"/>
</dbReference>
<dbReference type="PANTHER" id="PTHR30404">
    <property type="entry name" value="N-ACETYLMURAMOYL-L-ALANINE AMIDASE"/>
    <property type="match status" value="1"/>
</dbReference>
<proteinExistence type="predicted"/>
<feature type="chain" id="PRO_5030760096" description="N-acetylmuramoyl-L-alanine amidase" evidence="4">
    <location>
        <begin position="40"/>
        <end position="511"/>
    </location>
</feature>
<evidence type="ECO:0000256" key="1">
    <source>
        <dbReference type="ARBA" id="ARBA00001561"/>
    </source>
</evidence>
<evidence type="ECO:0000313" key="7">
    <source>
        <dbReference type="Proteomes" id="UP000534783"/>
    </source>
</evidence>
<dbReference type="InterPro" id="IPR050695">
    <property type="entry name" value="N-acetylmuramoyl_amidase_3"/>
</dbReference>
<dbReference type="GO" id="GO:0030288">
    <property type="term" value="C:outer membrane-bounded periplasmic space"/>
    <property type="evidence" value="ECO:0007669"/>
    <property type="project" value="TreeGrafter"/>
</dbReference>
<dbReference type="CDD" id="cd02696">
    <property type="entry name" value="MurNAc-LAA"/>
    <property type="match status" value="1"/>
</dbReference>
<dbReference type="EC" id="3.5.1.28" evidence="2"/>
<dbReference type="Pfam" id="PF11741">
    <property type="entry name" value="AMIN"/>
    <property type="match status" value="1"/>
</dbReference>
<dbReference type="RefSeq" id="WP_168059455.1">
    <property type="nucleotide sequence ID" value="NZ_VTOW01000002.1"/>
</dbReference>
<reference evidence="6 7" key="1">
    <citation type="journal article" date="2020" name="Nature">
        <title>Bacterial chemolithoautotrophy via manganese oxidation.</title>
        <authorList>
            <person name="Yu H."/>
            <person name="Leadbetter J.R."/>
        </authorList>
    </citation>
    <scope>NUCLEOTIDE SEQUENCE [LARGE SCALE GENOMIC DNA]</scope>
    <source>
        <strain evidence="6 7">Mn-1</strain>
    </source>
</reference>
<evidence type="ECO:0000259" key="5">
    <source>
        <dbReference type="SMART" id="SM00646"/>
    </source>
</evidence>
<accession>A0A7X6DPV9</accession>
<dbReference type="InterPro" id="IPR002508">
    <property type="entry name" value="MurNAc-LAA_cat"/>
</dbReference>
<dbReference type="SMART" id="SM00646">
    <property type="entry name" value="Ami_3"/>
    <property type="match status" value="1"/>
</dbReference>
<dbReference type="EMBL" id="VTOW01000002">
    <property type="protein sequence ID" value="NKE71114.1"/>
    <property type="molecule type" value="Genomic_DNA"/>
</dbReference>
<feature type="signal peptide" evidence="4">
    <location>
        <begin position="1"/>
        <end position="39"/>
    </location>
</feature>
<evidence type="ECO:0000256" key="4">
    <source>
        <dbReference type="SAM" id="SignalP"/>
    </source>
</evidence>
<dbReference type="PANTHER" id="PTHR30404:SF0">
    <property type="entry name" value="N-ACETYLMURAMOYL-L-ALANINE AMIDASE AMIC"/>
    <property type="match status" value="1"/>
</dbReference>
<dbReference type="FunFam" id="3.40.630.40:FF:000005">
    <property type="entry name" value="N-acetylmuramoyl-L-alanine amidase (AmiA)"/>
    <property type="match status" value="1"/>
</dbReference>
<dbReference type="AlphaFoldDB" id="A0A7X6DPV9"/>
<sequence length="511" mass="57600">MKRLLHPHRLFFYPMRFIFPILILSVIVAAMPTASPAIAAEDIKEADACRDGLRAAPERKKFRDNWEKCVQKYKETRAFKQNDGQVLFEIARLYQELYLYSDRKSDLQKAREHYQKISQKPSEPSLWNEAQRQINRIEALVGQAPAPKPAGAVLSNIRHWAYPDYTRVVIDLDRPALFRVEKSSPTSLTVRLSDAVLGELFKKNRSIAVKDAPLKQIEAKQKEENTVDVVLTFKQLGSHKVIPLSDPDRVVIDVTNVEKKTVTTRAKGESAEPDVMALLPPPPLFTIKTIMIDPGHGGKDPGAIGVNGLEEKEVVLDVSLRLKKMIEKKLKKKVIMTRDQDVFIPLDERTLMANAQKADLFISVHANASPKRNTQGVEVYFLGRATDDRAIEVAARENATSEKAARDFQEVILNDLERDFNMNASLELAHITEGAFVDHLISKYPTTSLGVKRAPFYVLAHTNMPAILAEISFLTHPAEGKRLRSAAYRQKIAESLFRGIERYLDSAQADS</sequence>
<dbReference type="Gene3D" id="3.40.630.40">
    <property type="entry name" value="Zn-dependent exopeptidases"/>
    <property type="match status" value="1"/>
</dbReference>
<comment type="caution">
    <text evidence="6">The sequence shown here is derived from an EMBL/GenBank/DDBJ whole genome shotgun (WGS) entry which is preliminary data.</text>
</comment>
<dbReference type="GO" id="GO:0009253">
    <property type="term" value="P:peptidoglycan catabolic process"/>
    <property type="evidence" value="ECO:0007669"/>
    <property type="project" value="InterPro"/>
</dbReference>
<dbReference type="SUPFAM" id="SSF53187">
    <property type="entry name" value="Zn-dependent exopeptidases"/>
    <property type="match status" value="1"/>
</dbReference>
<keyword evidence="3" id="KW-0378">Hydrolase</keyword>
<dbReference type="Pfam" id="PF01520">
    <property type="entry name" value="Amidase_3"/>
    <property type="match status" value="1"/>
</dbReference>
<comment type="catalytic activity">
    <reaction evidence="1">
        <text>Hydrolyzes the link between N-acetylmuramoyl residues and L-amino acid residues in certain cell-wall glycopeptides.</text>
        <dbReference type="EC" id="3.5.1.28"/>
    </reaction>
</comment>
<name>A0A7X6DPV9_9BACT</name>
<protein>
    <recommendedName>
        <fullName evidence="2">N-acetylmuramoyl-L-alanine amidase</fullName>
        <ecNumber evidence="2">3.5.1.28</ecNumber>
    </recommendedName>
</protein>